<proteinExistence type="predicted"/>
<gene>
    <name evidence="1" type="primary">43</name>
    <name evidence="1" type="ORF">SEA_SPARKLEGODDESS_43</name>
</gene>
<reference evidence="1 2" key="1">
    <citation type="submission" date="2018-07" db="EMBL/GenBank/DDBJ databases">
        <authorList>
            <person name="Dixon J."/>
            <person name="Knudsen H.R."/>
            <person name="Rock W."/>
            <person name="Scott A.N."/>
            <person name="Walsdorf S.L."/>
            <person name="Layton S.R."/>
            <person name="Nayek S."/>
            <person name="Kim T."/>
            <person name="Hughes L.E."/>
            <person name="Garlena R.A."/>
            <person name="Russell D.A."/>
            <person name="Pope W.H."/>
            <person name="Jacobs-Sera D."/>
            <person name="Hatfull G.F."/>
        </authorList>
    </citation>
    <scope>NUCLEOTIDE SEQUENCE [LARGE SCALE GENOMIC DNA]</scope>
</reference>
<name>A0A345MDX7_9CAUD</name>
<organism evidence="1 2">
    <name type="scientific">Streptomyces phage SparkleGoddess</name>
    <dbReference type="NCBI Taxonomy" id="2283305"/>
    <lineage>
        <taxon>Viruses</taxon>
        <taxon>Duplodnaviria</taxon>
        <taxon>Heunggongvirae</taxon>
        <taxon>Uroviricota</taxon>
        <taxon>Caudoviricetes</taxon>
        <taxon>Stanwilliamsviridae</taxon>
        <taxon>Loccivirinae</taxon>
        <taxon>Gilsonvirus</taxon>
        <taxon>Gilsonvirus comrade</taxon>
    </lineage>
</organism>
<sequence>MRGVYRFYQDGNLIAEQPNLITTEGQRLILRYLAGQSPSLGAAIGIGVSSVAATVNDTMLGFEVERVPVNLRNADYTNTMVIFKGTIDQDVVVNIYEMGLWSAAANNLSGEFDSRLLTTFDLELEAWSNVVADTTANRTSIDAVRVNAGISSTTNASLDVDMDLSGYSANDTFLLAFSKPNNNINTIKLIFEDVIGGGNASLTKTVSSLGTGYNILQFRKGDFTITGTFSWETITRMSFDVTAGGTAGYVILDGLRVEDLDTPNQDFTLVSHAILGSPIQKTNVAPMDVEYALDFNVT</sequence>
<dbReference type="Proteomes" id="UP000259914">
    <property type="component" value="Segment"/>
</dbReference>
<accession>A0A345MDX7</accession>
<evidence type="ECO:0000313" key="1">
    <source>
        <dbReference type="EMBL" id="AXH68758.1"/>
    </source>
</evidence>
<protein>
    <submittedName>
        <fullName evidence="1">Minor tail protein</fullName>
    </submittedName>
</protein>
<dbReference type="EMBL" id="MH590589">
    <property type="protein sequence ID" value="AXH68758.1"/>
    <property type="molecule type" value="Genomic_DNA"/>
</dbReference>
<evidence type="ECO:0000313" key="2">
    <source>
        <dbReference type="Proteomes" id="UP000259914"/>
    </source>
</evidence>